<comment type="caution">
    <text evidence="2">The sequence shown here is derived from an EMBL/GenBank/DDBJ whole genome shotgun (WGS) entry which is preliminary data.</text>
</comment>
<sequence length="126" mass="13830">MQRWIMFGLFLVACILGVGVLFQNISTRQAEMASEKAEAGKSLKIMASNFQFDKPEYTVKAGDKLTVSFNNKEGVHAMEIVGLNVKLDGTTKSQEVTFDKPGTYEIHCVLPCGTGHANMKSTLIVQ</sequence>
<reference evidence="2 3" key="1">
    <citation type="submission" date="2019-02" db="EMBL/GenBank/DDBJ databases">
        <title>Paenibacillus sp. nov., isolated from surface-sterilized tissue of Thalictrum simplex L.</title>
        <authorList>
            <person name="Tuo L."/>
        </authorList>
    </citation>
    <scope>NUCLEOTIDE SEQUENCE [LARGE SCALE GENOMIC DNA]</scope>
    <source>
        <strain evidence="2 3">N2SHLJ1</strain>
    </source>
</reference>
<dbReference type="RefSeq" id="WP_131013057.1">
    <property type="nucleotide sequence ID" value="NZ_SIRE01000006.1"/>
</dbReference>
<organism evidence="2 3">
    <name type="scientific">Paenibacillus thalictri</name>
    <dbReference type="NCBI Taxonomy" id="2527873"/>
    <lineage>
        <taxon>Bacteria</taxon>
        <taxon>Bacillati</taxon>
        <taxon>Bacillota</taxon>
        <taxon>Bacilli</taxon>
        <taxon>Bacillales</taxon>
        <taxon>Paenibacillaceae</taxon>
        <taxon>Paenibacillus</taxon>
    </lineage>
</organism>
<dbReference type="OrthoDB" id="279535at2"/>
<feature type="domain" description="EfeO-type cupredoxin-like" evidence="1">
    <location>
        <begin position="34"/>
        <end position="125"/>
    </location>
</feature>
<dbReference type="InterPro" id="IPR028096">
    <property type="entry name" value="EfeO_Cupredoxin"/>
</dbReference>
<keyword evidence="3" id="KW-1185">Reference proteome</keyword>
<dbReference type="InterPro" id="IPR008972">
    <property type="entry name" value="Cupredoxin"/>
</dbReference>
<protein>
    <recommendedName>
        <fullName evidence="1">EfeO-type cupredoxin-like domain-containing protein</fullName>
    </recommendedName>
</protein>
<dbReference type="Pfam" id="PF13473">
    <property type="entry name" value="Cupredoxin_1"/>
    <property type="match status" value="1"/>
</dbReference>
<evidence type="ECO:0000259" key="1">
    <source>
        <dbReference type="Pfam" id="PF13473"/>
    </source>
</evidence>
<evidence type="ECO:0000313" key="2">
    <source>
        <dbReference type="EMBL" id="TBL79812.1"/>
    </source>
</evidence>
<accession>A0A4V2J4H1</accession>
<gene>
    <name evidence="2" type="ORF">EYB31_09415</name>
</gene>
<name>A0A4V2J4H1_9BACL</name>
<dbReference type="Gene3D" id="2.60.40.420">
    <property type="entry name" value="Cupredoxins - blue copper proteins"/>
    <property type="match status" value="1"/>
</dbReference>
<evidence type="ECO:0000313" key="3">
    <source>
        <dbReference type="Proteomes" id="UP000293142"/>
    </source>
</evidence>
<dbReference type="AlphaFoldDB" id="A0A4V2J4H1"/>
<proteinExistence type="predicted"/>
<dbReference type="EMBL" id="SIRE01000006">
    <property type="protein sequence ID" value="TBL79812.1"/>
    <property type="molecule type" value="Genomic_DNA"/>
</dbReference>
<dbReference type="SUPFAM" id="SSF49503">
    <property type="entry name" value="Cupredoxins"/>
    <property type="match status" value="1"/>
</dbReference>
<dbReference type="Proteomes" id="UP000293142">
    <property type="component" value="Unassembled WGS sequence"/>
</dbReference>